<organism evidence="19">
    <name type="scientific">Oryctes rhinoceros</name>
    <name type="common">Coconut rhinoceros beetle</name>
    <dbReference type="NCBI Taxonomy" id="72550"/>
    <lineage>
        <taxon>Eukaryota</taxon>
        <taxon>Metazoa</taxon>
        <taxon>Ecdysozoa</taxon>
        <taxon>Arthropoda</taxon>
        <taxon>Hexapoda</taxon>
        <taxon>Insecta</taxon>
        <taxon>Pterygota</taxon>
        <taxon>Neoptera</taxon>
        <taxon>Endopterygota</taxon>
        <taxon>Coleoptera</taxon>
        <taxon>Polyphaga</taxon>
        <taxon>Scarabaeiformia</taxon>
        <taxon>Scarabaeidae</taxon>
        <taxon>Dynastinae</taxon>
        <taxon>Oryctes</taxon>
    </lineage>
</organism>
<evidence type="ECO:0000256" key="12">
    <source>
        <dbReference type="ARBA" id="ARBA00023277"/>
    </source>
</evidence>
<reference evidence="19" key="1">
    <citation type="submission" date="2019-02" db="EMBL/GenBank/DDBJ databases">
        <authorList>
            <person name="Melzer M.J."/>
            <person name="Watanabe S."/>
        </authorList>
    </citation>
    <scope>NUCLEOTIDE SEQUENCE</scope>
    <source>
        <tissue evidence="19">Gut</tissue>
    </source>
</reference>
<comment type="cofactor">
    <cofactor evidence="3">
        <name>chloride</name>
        <dbReference type="ChEBI" id="CHEBI:17996"/>
    </cofactor>
</comment>
<keyword evidence="8 15" id="KW-0378">Hydrolase</keyword>
<dbReference type="InterPro" id="IPR013780">
    <property type="entry name" value="Glyco_hydro_b"/>
</dbReference>
<evidence type="ECO:0000256" key="2">
    <source>
        <dbReference type="ARBA" id="ARBA00001913"/>
    </source>
</evidence>
<dbReference type="Pfam" id="PF00128">
    <property type="entry name" value="Alpha-amylase"/>
    <property type="match status" value="1"/>
</dbReference>
<proteinExistence type="evidence at transcript level"/>
<keyword evidence="16" id="KW-0732">Signal</keyword>
<feature type="domain" description="Alpha-amylase C-terminal" evidence="17">
    <location>
        <begin position="410"/>
        <end position="497"/>
    </location>
</feature>
<protein>
    <recommendedName>
        <fullName evidence="6 15">Alpha-amylase</fullName>
        <ecNumber evidence="6 15">3.2.1.1</ecNumber>
    </recommendedName>
</protein>
<dbReference type="Gene3D" id="3.20.20.80">
    <property type="entry name" value="Glycosidases"/>
    <property type="match status" value="1"/>
</dbReference>
<comment type="subunit">
    <text evidence="5">Monomer.</text>
</comment>
<dbReference type="Gene3D" id="2.60.40.1180">
    <property type="entry name" value="Golgi alpha-mannosidase II"/>
    <property type="match status" value="1"/>
</dbReference>
<keyword evidence="7" id="KW-0479">Metal-binding</keyword>
<comment type="catalytic activity">
    <reaction evidence="1 15">
        <text>Endohydrolysis of (1-&gt;4)-alpha-D-glucosidic linkages in polysaccharides containing three or more (1-&gt;4)-alpha-linked D-glucose units.</text>
        <dbReference type="EC" id="3.2.1.1"/>
    </reaction>
</comment>
<evidence type="ECO:0000256" key="8">
    <source>
        <dbReference type="ARBA" id="ARBA00022801"/>
    </source>
</evidence>
<keyword evidence="13 15" id="KW-0326">Glycosidase</keyword>
<feature type="chain" id="PRO_5022675701" description="Alpha-amylase" evidence="16">
    <location>
        <begin position="20"/>
        <end position="498"/>
    </location>
</feature>
<evidence type="ECO:0000256" key="5">
    <source>
        <dbReference type="ARBA" id="ARBA00011245"/>
    </source>
</evidence>
<evidence type="ECO:0000256" key="13">
    <source>
        <dbReference type="ARBA" id="ARBA00023295"/>
    </source>
</evidence>
<dbReference type="SMART" id="SM00632">
    <property type="entry name" value="Aamy_C"/>
    <property type="match status" value="1"/>
</dbReference>
<evidence type="ECO:0000256" key="14">
    <source>
        <dbReference type="RuleBase" id="RU003615"/>
    </source>
</evidence>
<dbReference type="EMBL" id="MK548408">
    <property type="protein sequence ID" value="QEI22884.1"/>
    <property type="molecule type" value="mRNA"/>
</dbReference>
<evidence type="ECO:0000256" key="9">
    <source>
        <dbReference type="ARBA" id="ARBA00022837"/>
    </source>
</evidence>
<dbReference type="InterPro" id="IPR006047">
    <property type="entry name" value="GH13_cat_dom"/>
</dbReference>
<dbReference type="GO" id="GO:0004556">
    <property type="term" value="F:alpha-amylase activity"/>
    <property type="evidence" value="ECO:0007669"/>
    <property type="project" value="UniProtKB-UniRule"/>
</dbReference>
<dbReference type="SMART" id="SM00642">
    <property type="entry name" value="Aamy"/>
    <property type="match status" value="1"/>
</dbReference>
<evidence type="ECO:0000256" key="1">
    <source>
        <dbReference type="ARBA" id="ARBA00000548"/>
    </source>
</evidence>
<dbReference type="CDD" id="cd11317">
    <property type="entry name" value="AmyAc_bac_euk_AmyA"/>
    <property type="match status" value="1"/>
</dbReference>
<comment type="similarity">
    <text evidence="4 14">Belongs to the glycosyl hydrolase 13 family.</text>
</comment>
<sequence>MIGAQLFVAFVALFGLSHAQWNENMWDNRNTMVHLFEWKWNDIASECERFLQHRGYGGVQVSPVSENAIITSGTFRPWWERYQPVSYLIATRSGNEAEFADMVRRCNNVGVRIYVDMVINHMTGNIGTVYGTGGSVGYSDTKYFPAVPYDASHFNPECSINDYTNAYEVRNCELVSLRDLNQGIEHVRERITTFMNKLISLGVAGFRIDAAKHMWPGDLENIFGRLNNLNTGHGFPSGARPLIFQEVIDLGGEGISFTEYLHLGRITEFRYSAEIGRVFRGYDQLRWLSNWGEGWGFMASGSAVVFVDNHDNQRGHGAGGDNILTYKNPKQYKMASAFMLAHPYGSTRVMSSFAFTDTDAGPPQDGNGNIISPGINADETCTNGWVCEHRWRQIYNMVGFRNAVRGTGLNDFWTNGAQQIAFCRGGSGFIAFTNGGTIAQNMQTCLPSGTYCDVISGSLINGQCTGKTVTVGANGIGYVYLADNEEDGVLAIHINARV</sequence>
<evidence type="ECO:0000256" key="10">
    <source>
        <dbReference type="ARBA" id="ARBA00023157"/>
    </source>
</evidence>
<dbReference type="InterPro" id="IPR006048">
    <property type="entry name" value="A-amylase/branching_C"/>
</dbReference>
<feature type="domain" description="Glycosyl hydrolase family 13 catalytic" evidence="18">
    <location>
        <begin position="30"/>
        <end position="401"/>
    </location>
</feature>
<dbReference type="SUPFAM" id="SSF51011">
    <property type="entry name" value="Glycosyl hydrolase domain"/>
    <property type="match status" value="1"/>
</dbReference>
<evidence type="ECO:0000259" key="17">
    <source>
        <dbReference type="SMART" id="SM00632"/>
    </source>
</evidence>
<dbReference type="InterPro" id="IPR017853">
    <property type="entry name" value="GH"/>
</dbReference>
<evidence type="ECO:0000256" key="6">
    <source>
        <dbReference type="ARBA" id="ARBA00012595"/>
    </source>
</evidence>
<keyword evidence="12 15" id="KW-0119">Carbohydrate metabolism</keyword>
<accession>A0A5C0CAY0</accession>
<name>A0A5C0CAY0_ORYRH</name>
<evidence type="ECO:0000256" key="11">
    <source>
        <dbReference type="ARBA" id="ARBA00023214"/>
    </source>
</evidence>
<dbReference type="EC" id="3.2.1.1" evidence="6 15"/>
<comment type="cofactor">
    <cofactor evidence="2">
        <name>Ca(2+)</name>
        <dbReference type="ChEBI" id="CHEBI:29108"/>
    </cofactor>
</comment>
<dbReference type="PRINTS" id="PR00110">
    <property type="entry name" value="ALPHAAMYLASE"/>
</dbReference>
<dbReference type="GO" id="GO:0005975">
    <property type="term" value="P:carbohydrate metabolic process"/>
    <property type="evidence" value="ECO:0007669"/>
    <property type="project" value="InterPro"/>
</dbReference>
<dbReference type="SUPFAM" id="SSF51445">
    <property type="entry name" value="(Trans)glycosidases"/>
    <property type="match status" value="1"/>
</dbReference>
<feature type="signal peptide" evidence="16">
    <location>
        <begin position="1"/>
        <end position="19"/>
    </location>
</feature>
<evidence type="ECO:0000256" key="4">
    <source>
        <dbReference type="ARBA" id="ARBA00008061"/>
    </source>
</evidence>
<dbReference type="Pfam" id="PF02806">
    <property type="entry name" value="Alpha-amylase_C"/>
    <property type="match status" value="1"/>
</dbReference>
<evidence type="ECO:0000256" key="16">
    <source>
        <dbReference type="SAM" id="SignalP"/>
    </source>
</evidence>
<evidence type="ECO:0000259" key="18">
    <source>
        <dbReference type="SMART" id="SM00642"/>
    </source>
</evidence>
<keyword evidence="9" id="KW-0106">Calcium</keyword>
<evidence type="ECO:0000256" key="7">
    <source>
        <dbReference type="ARBA" id="ARBA00022723"/>
    </source>
</evidence>
<keyword evidence="10" id="KW-1015">Disulfide bond</keyword>
<dbReference type="AlphaFoldDB" id="A0A5C0CAY0"/>
<evidence type="ECO:0000256" key="15">
    <source>
        <dbReference type="RuleBase" id="RU361134"/>
    </source>
</evidence>
<dbReference type="InterPro" id="IPR031319">
    <property type="entry name" value="A-amylase_C"/>
</dbReference>
<dbReference type="PANTHER" id="PTHR43447">
    <property type="entry name" value="ALPHA-AMYLASE"/>
    <property type="match status" value="1"/>
</dbReference>
<dbReference type="GO" id="GO:0046872">
    <property type="term" value="F:metal ion binding"/>
    <property type="evidence" value="ECO:0007669"/>
    <property type="project" value="UniProtKB-KW"/>
</dbReference>
<evidence type="ECO:0000313" key="19">
    <source>
        <dbReference type="EMBL" id="QEI22884.1"/>
    </source>
</evidence>
<keyword evidence="11" id="KW-0868">Chloride</keyword>
<evidence type="ECO:0000256" key="3">
    <source>
        <dbReference type="ARBA" id="ARBA00001923"/>
    </source>
</evidence>
<dbReference type="InterPro" id="IPR006046">
    <property type="entry name" value="Alpha_amylase"/>
</dbReference>